<accession>A0A9W7C1H7</accession>
<dbReference type="InterPro" id="IPR014984">
    <property type="entry name" value="HopJ"/>
</dbReference>
<dbReference type="OrthoDB" id="10267503at2759"/>
<comment type="caution">
    <text evidence="2">The sequence shown here is derived from an EMBL/GenBank/DDBJ whole genome shotgun (WGS) entry which is preliminary data.</text>
</comment>
<keyword evidence="3" id="KW-1185">Reference proteome</keyword>
<keyword evidence="1" id="KW-0732">Signal</keyword>
<evidence type="ECO:0000313" key="3">
    <source>
        <dbReference type="Proteomes" id="UP001165085"/>
    </source>
</evidence>
<dbReference type="Pfam" id="PF08888">
    <property type="entry name" value="HopJ"/>
    <property type="match status" value="1"/>
</dbReference>
<sequence length="214" mass="23688">MKFLLLSVLASSAVNTATCYTTVYTKGFTARPTTFLAAEIRPPSSKAKELRFGWDGTTALGGAEVDSKPARMLDDIKASGETLHPDGELFLQNYEMDPKGFKFEEFIEMINGCYETGLIEWKNGSITNAEGENEGSAHVLSFAALAGLDKEKTLGLWAQYYQDVLDTPGGDDHGNIRNFMENGWEGVDFYNGISLTKKNTGENEWDWDAESWIP</sequence>
<evidence type="ECO:0000256" key="1">
    <source>
        <dbReference type="SAM" id="SignalP"/>
    </source>
</evidence>
<feature type="chain" id="PRO_5040875866" evidence="1">
    <location>
        <begin position="20"/>
        <end position="214"/>
    </location>
</feature>
<organism evidence="2 3">
    <name type="scientific">Triparma strigata</name>
    <dbReference type="NCBI Taxonomy" id="1606541"/>
    <lineage>
        <taxon>Eukaryota</taxon>
        <taxon>Sar</taxon>
        <taxon>Stramenopiles</taxon>
        <taxon>Ochrophyta</taxon>
        <taxon>Bolidophyceae</taxon>
        <taxon>Parmales</taxon>
        <taxon>Triparmaceae</taxon>
        <taxon>Triparma</taxon>
    </lineage>
</organism>
<reference evidence="3" key="1">
    <citation type="journal article" date="2023" name="Commun. Biol.">
        <title>Genome analysis of Parmales, the sister group of diatoms, reveals the evolutionary specialization of diatoms from phago-mixotrophs to photoautotrophs.</title>
        <authorList>
            <person name="Ban H."/>
            <person name="Sato S."/>
            <person name="Yoshikawa S."/>
            <person name="Yamada K."/>
            <person name="Nakamura Y."/>
            <person name="Ichinomiya M."/>
            <person name="Sato N."/>
            <person name="Blanc-Mathieu R."/>
            <person name="Endo H."/>
            <person name="Kuwata A."/>
            <person name="Ogata H."/>
        </authorList>
    </citation>
    <scope>NUCLEOTIDE SEQUENCE [LARGE SCALE GENOMIC DNA]</scope>
    <source>
        <strain evidence="3">NIES 3701</strain>
    </source>
</reference>
<protein>
    <submittedName>
        <fullName evidence="2">Uncharacterized protein</fullName>
    </submittedName>
</protein>
<name>A0A9W7C1H7_9STRA</name>
<evidence type="ECO:0000313" key="2">
    <source>
        <dbReference type="EMBL" id="GMI00252.1"/>
    </source>
</evidence>
<dbReference type="Proteomes" id="UP001165085">
    <property type="component" value="Unassembled WGS sequence"/>
</dbReference>
<gene>
    <name evidence="2" type="ORF">TrST_g8631</name>
</gene>
<dbReference type="EMBL" id="BRXY01000567">
    <property type="protein sequence ID" value="GMI00252.1"/>
    <property type="molecule type" value="Genomic_DNA"/>
</dbReference>
<dbReference type="InterPro" id="IPR038604">
    <property type="entry name" value="HopJ_sf"/>
</dbReference>
<dbReference type="Gene3D" id="3.20.160.10">
    <property type="entry name" value="vpa0580 domain like"/>
    <property type="match status" value="1"/>
</dbReference>
<feature type="signal peptide" evidence="1">
    <location>
        <begin position="1"/>
        <end position="19"/>
    </location>
</feature>
<dbReference type="AlphaFoldDB" id="A0A9W7C1H7"/>
<proteinExistence type="predicted"/>